<evidence type="ECO:0000313" key="1">
    <source>
        <dbReference type="EMBL" id="GFO29278.1"/>
    </source>
</evidence>
<accession>A0AAV4CE92</accession>
<organism evidence="1 2">
    <name type="scientific">Plakobranchus ocellatus</name>
    <dbReference type="NCBI Taxonomy" id="259542"/>
    <lineage>
        <taxon>Eukaryota</taxon>
        <taxon>Metazoa</taxon>
        <taxon>Spiralia</taxon>
        <taxon>Lophotrochozoa</taxon>
        <taxon>Mollusca</taxon>
        <taxon>Gastropoda</taxon>
        <taxon>Heterobranchia</taxon>
        <taxon>Euthyneura</taxon>
        <taxon>Panpulmonata</taxon>
        <taxon>Sacoglossa</taxon>
        <taxon>Placobranchoidea</taxon>
        <taxon>Plakobranchidae</taxon>
        <taxon>Plakobranchus</taxon>
    </lineage>
</organism>
<dbReference type="EMBL" id="BLXT01006136">
    <property type="protein sequence ID" value="GFO29278.1"/>
    <property type="molecule type" value="Genomic_DNA"/>
</dbReference>
<proteinExistence type="predicted"/>
<evidence type="ECO:0000313" key="2">
    <source>
        <dbReference type="Proteomes" id="UP000735302"/>
    </source>
</evidence>
<keyword evidence="2" id="KW-1185">Reference proteome</keyword>
<name>A0AAV4CE92_9GAST</name>
<reference evidence="1 2" key="1">
    <citation type="journal article" date="2021" name="Elife">
        <title>Chloroplast acquisition without the gene transfer in kleptoplastic sea slugs, Plakobranchus ocellatus.</title>
        <authorList>
            <person name="Maeda T."/>
            <person name="Takahashi S."/>
            <person name="Yoshida T."/>
            <person name="Shimamura S."/>
            <person name="Takaki Y."/>
            <person name="Nagai Y."/>
            <person name="Toyoda A."/>
            <person name="Suzuki Y."/>
            <person name="Arimoto A."/>
            <person name="Ishii H."/>
            <person name="Satoh N."/>
            <person name="Nishiyama T."/>
            <person name="Hasebe M."/>
            <person name="Maruyama T."/>
            <person name="Minagawa J."/>
            <person name="Obokata J."/>
            <person name="Shigenobu S."/>
        </authorList>
    </citation>
    <scope>NUCLEOTIDE SEQUENCE [LARGE SCALE GENOMIC DNA]</scope>
</reference>
<sequence length="277" mass="31302">MVGGEGVDTKVSPTKHLNSVDNITVECQGASPLHKRVYIKIYKNPNQMVYYYLNGTRGNTTYYRMLNSSGEAKLIFGDPQCSLISSYKIEFLLTIEFLESNYSCCVGLLCAPFGTLQTRVRPDAQREAFLRINNVVAEDSDMFFYNGTVLDITCIVSSKNKTKMTMGIVYRGGNQYLIIYIQQRRAKGSIRLSKFGELKEGISPPKAKYKLHRVFGNTCMGRMKIRVGPKLEGLSIMCTPDLLSEDELLNFTAPMDPRSIWTRPLTINRKLLSVFLP</sequence>
<dbReference type="AlphaFoldDB" id="A0AAV4CE92"/>
<dbReference type="Proteomes" id="UP000735302">
    <property type="component" value="Unassembled WGS sequence"/>
</dbReference>
<protein>
    <submittedName>
        <fullName evidence="1">Uncharacterized protein</fullName>
    </submittedName>
</protein>
<comment type="caution">
    <text evidence="1">The sequence shown here is derived from an EMBL/GenBank/DDBJ whole genome shotgun (WGS) entry which is preliminary data.</text>
</comment>
<gene>
    <name evidence="1" type="ORF">PoB_005578300</name>
</gene>